<dbReference type="EMBL" id="JAEACU010000001">
    <property type="protein sequence ID" value="KAH7544854.1"/>
    <property type="molecule type" value="Genomic_DNA"/>
</dbReference>
<evidence type="ECO:0000256" key="7">
    <source>
        <dbReference type="ARBA" id="ARBA00023136"/>
    </source>
</evidence>
<evidence type="ECO:0000256" key="1">
    <source>
        <dbReference type="ARBA" id="ARBA00004167"/>
    </source>
</evidence>
<comment type="caution">
    <text evidence="9">The sequence shown here is derived from an EMBL/GenBank/DDBJ whole genome shotgun (WGS) entry which is preliminary data.</text>
</comment>
<evidence type="ECO:0000256" key="5">
    <source>
        <dbReference type="ARBA" id="ARBA00022692"/>
    </source>
</evidence>
<organism evidence="9 10">
    <name type="scientific">Ziziphus jujuba var. spinosa</name>
    <dbReference type="NCBI Taxonomy" id="714518"/>
    <lineage>
        <taxon>Eukaryota</taxon>
        <taxon>Viridiplantae</taxon>
        <taxon>Streptophyta</taxon>
        <taxon>Embryophyta</taxon>
        <taxon>Tracheophyta</taxon>
        <taxon>Spermatophyta</taxon>
        <taxon>Magnoliopsida</taxon>
        <taxon>eudicotyledons</taxon>
        <taxon>Gunneridae</taxon>
        <taxon>Pentapetalae</taxon>
        <taxon>rosids</taxon>
        <taxon>fabids</taxon>
        <taxon>Rosales</taxon>
        <taxon>Rhamnaceae</taxon>
        <taxon>Paliureae</taxon>
        <taxon>Ziziphus</taxon>
    </lineage>
</organism>
<dbReference type="GO" id="GO:0016757">
    <property type="term" value="F:glycosyltransferase activity"/>
    <property type="evidence" value="ECO:0007669"/>
    <property type="project" value="UniProtKB-UniRule"/>
</dbReference>
<dbReference type="Pfam" id="PF01697">
    <property type="entry name" value="Glyco_transf_92"/>
    <property type="match status" value="1"/>
</dbReference>
<keyword evidence="4 8" id="KW-0808">Transferase</keyword>
<dbReference type="GO" id="GO:0016020">
    <property type="term" value="C:membrane"/>
    <property type="evidence" value="ECO:0007669"/>
    <property type="project" value="UniProtKB-SubCell"/>
</dbReference>
<evidence type="ECO:0000256" key="2">
    <source>
        <dbReference type="ARBA" id="ARBA00007647"/>
    </source>
</evidence>
<gene>
    <name evidence="9" type="ORF">FEM48_Zijuj01G0030200</name>
</gene>
<evidence type="ECO:0000313" key="9">
    <source>
        <dbReference type="EMBL" id="KAH7544854.1"/>
    </source>
</evidence>
<sequence>MVKERVEKKMSVKFVWSYAAELKLLLTALLILCSLATLLQFLPSRFTISTSDLRVCISRVVSQNSSQTQNQTLLLALAAAAPPPLPPPPIPSPPSVAVDKDRLLPNGALKRVFNPYGSAAYNFITMGAYRGGLNTFAIVGLASKPLHLYGKPTYQCQWVPDLNSSEPISGVSYKVLPDWGYGRVYTVVVVNCTFSVPVNADNSGGKLVLYASTSGGGDRNFNITDRIEALTEIPGSLDATVFTSSPKYDYLYCGSSLYGTLSPQRVREWLAYHVRLFGPRSHFVIHDAGGVHEEVMEVLKPWMELGYVTLQDIRDQERFDGYYHNQFMVVNDCLHRYKFMAKWMFFFDVDEYIYVPPKNTIKSVLDSLSDYSQFTIEQMPMSSKLCLTDDAGRTYSLPGVFSVDKLMGIVLLLLLILLCGNRRWGFEKLVYRDVKKGIRRDRKYAVQPRAVYATGVHMSQNIGGKTTHKTEGRIKYFHYHGTIAVRREPCRNLLNLTQITFEKTPYVLDTTMRDIAFTIKKFELKMIGSRLQKTRQ</sequence>
<evidence type="ECO:0000256" key="3">
    <source>
        <dbReference type="ARBA" id="ARBA00022676"/>
    </source>
</evidence>
<evidence type="ECO:0000256" key="8">
    <source>
        <dbReference type="RuleBase" id="RU366017"/>
    </source>
</evidence>
<keyword evidence="7" id="KW-0472">Membrane</keyword>
<name>A0A978VYS0_ZIZJJ</name>
<dbReference type="AlphaFoldDB" id="A0A978VYS0"/>
<dbReference type="PANTHER" id="PTHR21461">
    <property type="entry name" value="GLYCOSYLTRANSFERASE FAMILY 92 PROTEIN"/>
    <property type="match status" value="1"/>
</dbReference>
<protein>
    <recommendedName>
        <fullName evidence="8">Glycosyltransferase family 92 protein</fullName>
        <ecNumber evidence="8">2.4.1.-</ecNumber>
    </recommendedName>
</protein>
<keyword evidence="6" id="KW-1133">Transmembrane helix</keyword>
<dbReference type="InterPro" id="IPR008166">
    <property type="entry name" value="Glyco_transf_92"/>
</dbReference>
<comment type="subcellular location">
    <subcellularLocation>
        <location evidence="1">Membrane</location>
        <topology evidence="1">Single-pass membrane protein</topology>
    </subcellularLocation>
</comment>
<dbReference type="Proteomes" id="UP000813462">
    <property type="component" value="Unassembled WGS sequence"/>
</dbReference>
<accession>A0A978VYS0</accession>
<reference evidence="9" key="1">
    <citation type="journal article" date="2021" name="Front. Plant Sci.">
        <title>Chromosome-Scale Genome Assembly for Chinese Sour Jujube and Insights Into Its Genome Evolution and Domestication Signature.</title>
        <authorList>
            <person name="Shen L.-Y."/>
            <person name="Luo H."/>
            <person name="Wang X.-L."/>
            <person name="Wang X.-M."/>
            <person name="Qiu X.-J."/>
            <person name="Liu H."/>
            <person name="Zhou S.-S."/>
            <person name="Jia K.-H."/>
            <person name="Nie S."/>
            <person name="Bao Y.-T."/>
            <person name="Zhang R.-G."/>
            <person name="Yun Q.-Z."/>
            <person name="Chai Y.-H."/>
            <person name="Lu J.-Y."/>
            <person name="Li Y."/>
            <person name="Zhao S.-W."/>
            <person name="Mao J.-F."/>
            <person name="Jia S.-G."/>
            <person name="Mao Y.-M."/>
        </authorList>
    </citation>
    <scope>NUCLEOTIDE SEQUENCE</scope>
    <source>
        <strain evidence="9">AT0</strain>
        <tissue evidence="9">Leaf</tissue>
    </source>
</reference>
<dbReference type="PANTHER" id="PTHR21461:SF12">
    <property type="entry name" value="GALACTAN BETA-1,4-GALACTOSYLTRANSFERASE GALS2"/>
    <property type="match status" value="1"/>
</dbReference>
<dbReference type="GO" id="GO:0005737">
    <property type="term" value="C:cytoplasm"/>
    <property type="evidence" value="ECO:0007669"/>
    <property type="project" value="TreeGrafter"/>
</dbReference>
<proteinExistence type="inferred from homology"/>
<dbReference type="EC" id="2.4.1.-" evidence="8"/>
<evidence type="ECO:0000256" key="4">
    <source>
        <dbReference type="ARBA" id="ARBA00022679"/>
    </source>
</evidence>
<keyword evidence="5" id="KW-0812">Transmembrane</keyword>
<evidence type="ECO:0000256" key="6">
    <source>
        <dbReference type="ARBA" id="ARBA00022989"/>
    </source>
</evidence>
<keyword evidence="3 8" id="KW-0328">Glycosyltransferase</keyword>
<evidence type="ECO:0000313" key="10">
    <source>
        <dbReference type="Proteomes" id="UP000813462"/>
    </source>
</evidence>
<comment type="similarity">
    <text evidence="2 8">Belongs to the glycosyltransferase 92 family.</text>
</comment>